<feature type="region of interest" description="Disordered" evidence="1">
    <location>
        <begin position="1"/>
        <end position="22"/>
    </location>
</feature>
<proteinExistence type="predicted"/>
<dbReference type="OrthoDB" id="8771243at2"/>
<accession>A0A158HT38</accession>
<dbReference type="CDD" id="cd00254">
    <property type="entry name" value="LT-like"/>
    <property type="match status" value="1"/>
</dbReference>
<dbReference type="Pfam" id="PF01464">
    <property type="entry name" value="SLT"/>
    <property type="match status" value="1"/>
</dbReference>
<protein>
    <submittedName>
        <fullName evidence="3">Lytic murein transglycosylase</fullName>
    </submittedName>
</protein>
<organism evidence="3 4">
    <name type="scientific">Caballeronia arvi</name>
    <dbReference type="NCBI Taxonomy" id="1777135"/>
    <lineage>
        <taxon>Bacteria</taxon>
        <taxon>Pseudomonadati</taxon>
        <taxon>Pseudomonadota</taxon>
        <taxon>Betaproteobacteria</taxon>
        <taxon>Burkholderiales</taxon>
        <taxon>Burkholderiaceae</taxon>
        <taxon>Caballeronia</taxon>
    </lineage>
</organism>
<dbReference type="SUPFAM" id="SSF53955">
    <property type="entry name" value="Lysozyme-like"/>
    <property type="match status" value="1"/>
</dbReference>
<evidence type="ECO:0000313" key="4">
    <source>
        <dbReference type="Proteomes" id="UP000055019"/>
    </source>
</evidence>
<keyword evidence="4" id="KW-1185">Reference proteome</keyword>
<sequence length="732" mass="78411">MPVVPTLDPSQRVAPTTDSATPVNSAMTADLLTQGTRQVGQLGDALGQAANVQSQMAIDAQNLANQTRVNDALNQLKTQQQDLMYNPQTGVQSQTGLKALQRDSGMSLADEYTGKLNDSASQISSQLSNPVQQRLFAEQAGQITTQFHGATTQWEGQQFKSYALSTQDGTIKLATNQIGLSYNDPDAIDAGIKTIKAAVYQAGTISGHAATEIEANQRTMTSNALSNAIDTALQQGQITYANGLLKKYGSDMTADDMLKVNGKMTSYLGAQAAQNTVTRVMSAAGPALSNSPFDRMVVITTQSESGGHETNPDGSTVTSAKGAQGVMQVMPTTNTDPGFGVRPAQDSSPAERARVGRDYLQAMLAHYGGDPAKAWAAYNGGPKTLDDAMAKAQQAGAPGNWLTYMPKETQAYVQNNVATLQSNNGVPRPSKLDVLNAVRADPVLQQKPEWMTHAVTLASQQYDEQTAAIKQQDDATLAGVYRTLASNRGNINSVSPADLARVNPDDLPKVMTFAKQMNEGVNSTNTALYQTYITSPNVMAKMSNDQWQTQAPNFDEKDFKHLTQIRADILNGTGSNSPNSLNTGAMTQTLNQRLTSIGINPSPSMTGMSKDVTGAERVGAIRQFVTNSILDAQKEAGKKFSEAEISEHIDTLFAKSLTFRNYWDFGAFQTSGSNKTVNMMSMTAADIPGDIKTNLTNDFKARGVTNPTDGQLLGAYWTMKTLSQKSVLANSN</sequence>
<evidence type="ECO:0000313" key="3">
    <source>
        <dbReference type="EMBL" id="SAL47496.1"/>
    </source>
</evidence>
<evidence type="ECO:0000256" key="1">
    <source>
        <dbReference type="SAM" id="MobiDB-lite"/>
    </source>
</evidence>
<gene>
    <name evidence="3" type="ORF">AWB74_02138</name>
</gene>
<feature type="compositionally biased region" description="Polar residues" evidence="1">
    <location>
        <begin position="13"/>
        <end position="22"/>
    </location>
</feature>
<reference evidence="3" key="1">
    <citation type="submission" date="2016-01" db="EMBL/GenBank/DDBJ databases">
        <authorList>
            <person name="Peeters C."/>
        </authorList>
    </citation>
    <scope>NUCLEOTIDE SEQUENCE [LARGE SCALE GENOMIC DNA]</scope>
    <source>
        <strain evidence="3">LMG 29317</strain>
    </source>
</reference>
<dbReference type="EMBL" id="FCOM02000007">
    <property type="protein sequence ID" value="SAL47496.1"/>
    <property type="molecule type" value="Genomic_DNA"/>
</dbReference>
<dbReference type="Gene3D" id="1.10.530.10">
    <property type="match status" value="1"/>
</dbReference>
<comment type="caution">
    <text evidence="3">The sequence shown here is derived from an EMBL/GenBank/DDBJ whole genome shotgun (WGS) entry which is preliminary data.</text>
</comment>
<name>A0A158HT38_9BURK</name>
<dbReference type="Proteomes" id="UP000055019">
    <property type="component" value="Unassembled WGS sequence"/>
</dbReference>
<feature type="domain" description="Transglycosylase SLT" evidence="2">
    <location>
        <begin position="316"/>
        <end position="394"/>
    </location>
</feature>
<dbReference type="AlphaFoldDB" id="A0A158HT38"/>
<dbReference type="InterPro" id="IPR008258">
    <property type="entry name" value="Transglycosylase_SLT_dom_1"/>
</dbReference>
<dbReference type="RefSeq" id="WP_061146747.1">
    <property type="nucleotide sequence ID" value="NZ_FCOM02000007.1"/>
</dbReference>
<evidence type="ECO:0000259" key="2">
    <source>
        <dbReference type="Pfam" id="PF01464"/>
    </source>
</evidence>
<dbReference type="InterPro" id="IPR023346">
    <property type="entry name" value="Lysozyme-like_dom_sf"/>
</dbReference>